<dbReference type="Gene3D" id="3.30.70.1230">
    <property type="entry name" value="Nucleotide cyclase"/>
    <property type="match status" value="1"/>
</dbReference>
<evidence type="ECO:0008006" key="3">
    <source>
        <dbReference type="Google" id="ProtNLM"/>
    </source>
</evidence>
<dbReference type="EMBL" id="MU070272">
    <property type="protein sequence ID" value="KAF5828611.1"/>
    <property type="molecule type" value="Genomic_DNA"/>
</dbReference>
<organism evidence="1 2">
    <name type="scientific">Dunaliella salina</name>
    <name type="common">Green alga</name>
    <name type="synonym">Protococcus salinus</name>
    <dbReference type="NCBI Taxonomy" id="3046"/>
    <lineage>
        <taxon>Eukaryota</taxon>
        <taxon>Viridiplantae</taxon>
        <taxon>Chlorophyta</taxon>
        <taxon>core chlorophytes</taxon>
        <taxon>Chlorophyceae</taxon>
        <taxon>CS clade</taxon>
        <taxon>Chlamydomonadales</taxon>
        <taxon>Dunaliellaceae</taxon>
        <taxon>Dunaliella</taxon>
    </lineage>
</organism>
<accession>A0ABQ7G1Y9</accession>
<evidence type="ECO:0000313" key="1">
    <source>
        <dbReference type="EMBL" id="KAF5828611.1"/>
    </source>
</evidence>
<reference evidence="1" key="1">
    <citation type="submission" date="2017-08" db="EMBL/GenBank/DDBJ databases">
        <authorList>
            <person name="Polle J.E."/>
            <person name="Barry K."/>
            <person name="Cushman J."/>
            <person name="Schmutz J."/>
            <person name="Tran D."/>
            <person name="Hathwaick L.T."/>
            <person name="Yim W.C."/>
            <person name="Jenkins J."/>
            <person name="Mckie-Krisberg Z.M."/>
            <person name="Prochnik S."/>
            <person name="Lindquist E."/>
            <person name="Dockter R.B."/>
            <person name="Adam C."/>
            <person name="Molina H."/>
            <person name="Bunkerborg J."/>
            <person name="Jin E."/>
            <person name="Buchheim M."/>
            <person name="Magnuson J."/>
        </authorList>
    </citation>
    <scope>NUCLEOTIDE SEQUENCE</scope>
    <source>
        <strain evidence="1">CCAP 19/18</strain>
    </source>
</reference>
<sequence length="265" mass="29109">MIGGPARNSAHKPLARMSKLSSFGSSHKQSALTEMHLYQILDPVNAENSKAWGSNLRLRNEMRLKSSLAKGYFDAPGTLTAPLGVAKNSDDITLPLVTTVFASVEHSKLLSSKEVRQVERGLLQSARSCLDQVQGDGYLCRVFGNLKLMLCFSKPEAALAWSCALQESMMAQTWPKAVLKDPFREGRDTRGHLIFRGPRLKIGISQGRPDSIQPDHLGRSDYHGDCVNRCVSAFLHRPGFELGTTWAHNFGSLVVHSTTGSGEDF</sequence>
<dbReference type="InterPro" id="IPR029787">
    <property type="entry name" value="Nucleotide_cyclase"/>
</dbReference>
<dbReference type="SUPFAM" id="SSF55073">
    <property type="entry name" value="Nucleotide cyclase"/>
    <property type="match status" value="1"/>
</dbReference>
<gene>
    <name evidence="1" type="ORF">DUNSADRAFT_17324</name>
</gene>
<protein>
    <recommendedName>
        <fullName evidence="3">Guanylate cyclase domain-containing protein</fullName>
    </recommendedName>
</protein>
<proteinExistence type="predicted"/>
<name>A0ABQ7G1Y9_DUNSA</name>
<evidence type="ECO:0000313" key="2">
    <source>
        <dbReference type="Proteomes" id="UP000815325"/>
    </source>
</evidence>
<keyword evidence="2" id="KW-1185">Reference proteome</keyword>
<comment type="caution">
    <text evidence="1">The sequence shown here is derived from an EMBL/GenBank/DDBJ whole genome shotgun (WGS) entry which is preliminary data.</text>
</comment>
<dbReference type="Proteomes" id="UP000815325">
    <property type="component" value="Unassembled WGS sequence"/>
</dbReference>